<dbReference type="RefSeq" id="WP_112340998.1">
    <property type="nucleotide sequence ID" value="NZ_QMKK01000022.1"/>
</dbReference>
<sequence length="210" mass="24476">MEEHDYRRDALRIFFIILAGSNGFNDPAYPEHDRVFAGESRLQALDFWVRYPDYLADEMLSQYEHCHDVFLLAQARRIFENEEPSLRKIPMLRRYFGAYEPLDTSLGILKSRGLVLPRTRKAMDGRSSHDFLTGAFSRQKLDEIVSAFPTLEWYRARTELVLNVANGRGGFDLKKRQHAQKEYHEAQTGDLIPTIAERVLKRLEALEELV</sequence>
<organism evidence="1 2">
    <name type="scientific">Rhizobium tropici</name>
    <dbReference type="NCBI Taxonomy" id="398"/>
    <lineage>
        <taxon>Bacteria</taxon>
        <taxon>Pseudomonadati</taxon>
        <taxon>Pseudomonadota</taxon>
        <taxon>Alphaproteobacteria</taxon>
        <taxon>Hyphomicrobiales</taxon>
        <taxon>Rhizobiaceae</taxon>
        <taxon>Rhizobium/Agrobacterium group</taxon>
        <taxon>Rhizobium</taxon>
    </lineage>
</organism>
<dbReference type="Proteomes" id="UP000251205">
    <property type="component" value="Unassembled WGS sequence"/>
</dbReference>
<dbReference type="EMBL" id="QMKK01000022">
    <property type="protein sequence ID" value="RAX42513.1"/>
    <property type="molecule type" value="Genomic_DNA"/>
</dbReference>
<dbReference type="OrthoDB" id="3637315at2"/>
<gene>
    <name evidence="1" type="ORF">DQ393_06775</name>
</gene>
<protein>
    <submittedName>
        <fullName evidence="1">Uncharacterized protein</fullName>
    </submittedName>
</protein>
<comment type="caution">
    <text evidence="1">The sequence shown here is derived from an EMBL/GenBank/DDBJ whole genome shotgun (WGS) entry which is preliminary data.</text>
</comment>
<proteinExistence type="predicted"/>
<dbReference type="AlphaFoldDB" id="A0A329YH38"/>
<evidence type="ECO:0000313" key="1">
    <source>
        <dbReference type="EMBL" id="RAX42513.1"/>
    </source>
</evidence>
<accession>A0A329YH38</accession>
<evidence type="ECO:0000313" key="2">
    <source>
        <dbReference type="Proteomes" id="UP000251205"/>
    </source>
</evidence>
<reference evidence="1 2" key="1">
    <citation type="submission" date="2018-06" db="EMBL/GenBank/DDBJ databases">
        <title>Whole Genome Sequence of an efficient microsymbiont, Rhizobium tropici.</title>
        <authorList>
            <person name="Srinivasan R."/>
            <person name="Singh H.V."/>
            <person name="Srivastava R."/>
            <person name="Kumari B."/>
            <person name="Radhakrishna A."/>
        </authorList>
    </citation>
    <scope>NUCLEOTIDE SEQUENCE [LARGE SCALE GENOMIC DNA]</scope>
    <source>
        <strain evidence="1 2">IGFRI Rhizo-19</strain>
    </source>
</reference>
<name>A0A329YH38_RHITR</name>